<feature type="transmembrane region" description="Helical" evidence="4">
    <location>
        <begin position="253"/>
        <end position="272"/>
    </location>
</feature>
<dbReference type="Gene3D" id="3.90.550.10">
    <property type="entry name" value="Spore Coat Polysaccharide Biosynthesis Protein SpsA, Chain A"/>
    <property type="match status" value="1"/>
</dbReference>
<evidence type="ECO:0000256" key="2">
    <source>
        <dbReference type="ARBA" id="ARBA00022676"/>
    </source>
</evidence>
<organism evidence="6">
    <name type="scientific">marine metagenome</name>
    <dbReference type="NCBI Taxonomy" id="408172"/>
    <lineage>
        <taxon>unclassified sequences</taxon>
        <taxon>metagenomes</taxon>
        <taxon>ecological metagenomes</taxon>
    </lineage>
</organism>
<accession>A0A382B2I8</accession>
<keyword evidence="4" id="KW-1133">Transmembrane helix</keyword>
<dbReference type="CDD" id="cd04186">
    <property type="entry name" value="GT_2_like_c"/>
    <property type="match status" value="1"/>
</dbReference>
<proteinExistence type="inferred from homology"/>
<evidence type="ECO:0000256" key="3">
    <source>
        <dbReference type="ARBA" id="ARBA00022679"/>
    </source>
</evidence>
<keyword evidence="3" id="KW-0808">Transferase</keyword>
<dbReference type="SUPFAM" id="SSF53448">
    <property type="entry name" value="Nucleotide-diphospho-sugar transferases"/>
    <property type="match status" value="1"/>
</dbReference>
<dbReference type="GO" id="GO:0016757">
    <property type="term" value="F:glycosyltransferase activity"/>
    <property type="evidence" value="ECO:0007669"/>
    <property type="project" value="UniProtKB-KW"/>
</dbReference>
<dbReference type="InterPro" id="IPR001173">
    <property type="entry name" value="Glyco_trans_2-like"/>
</dbReference>
<dbReference type="InterPro" id="IPR029044">
    <property type="entry name" value="Nucleotide-diphossugar_trans"/>
</dbReference>
<dbReference type="PANTHER" id="PTHR43179:SF12">
    <property type="entry name" value="GALACTOFURANOSYLTRANSFERASE GLFT2"/>
    <property type="match status" value="1"/>
</dbReference>
<evidence type="ECO:0000256" key="1">
    <source>
        <dbReference type="ARBA" id="ARBA00006739"/>
    </source>
</evidence>
<evidence type="ECO:0000313" key="6">
    <source>
        <dbReference type="EMBL" id="SVB07512.1"/>
    </source>
</evidence>
<protein>
    <recommendedName>
        <fullName evidence="5">Glycosyltransferase 2-like domain-containing protein</fullName>
    </recommendedName>
</protein>
<evidence type="ECO:0000256" key="4">
    <source>
        <dbReference type="SAM" id="Phobius"/>
    </source>
</evidence>
<sequence length="305" mass="35023">MTDNTPHVAIIILNWNQEVDTLECLASVARVEYPALSIIIVDNGSTSDTYETIVQWSRQEPRAIVIRMEQNLGFVGGSNAGIHHALQGNTDYILLLNNDTVVTPEFISRLVAVAEQADNIGIVGPKVYQYQEERIFDSAGTRAYFWLAQGMLRAHGESDEGQYDREEDVPYITGCALLIKRTVIEKIGLMDEDYFNYFDDLDWGYRTKLAGYRLIYVPKAVIQHKGSQAMGLGSPFYFHHMIRSRILFARKHIGWFLFITCFLPYLTLYRYLLPVLRFLRLGHWTHLRALHQGIKEGFTTHLTSR</sequence>
<keyword evidence="4" id="KW-0812">Transmembrane</keyword>
<name>A0A382B2I8_9ZZZZ</name>
<keyword evidence="4" id="KW-0472">Membrane</keyword>
<dbReference type="Pfam" id="PF00535">
    <property type="entry name" value="Glycos_transf_2"/>
    <property type="match status" value="1"/>
</dbReference>
<reference evidence="6" key="1">
    <citation type="submission" date="2018-05" db="EMBL/GenBank/DDBJ databases">
        <authorList>
            <person name="Lanie J.A."/>
            <person name="Ng W.-L."/>
            <person name="Kazmierczak K.M."/>
            <person name="Andrzejewski T.M."/>
            <person name="Davidsen T.M."/>
            <person name="Wayne K.J."/>
            <person name="Tettelin H."/>
            <person name="Glass J.I."/>
            <person name="Rusch D."/>
            <person name="Podicherti R."/>
            <person name="Tsui H.-C.T."/>
            <person name="Winkler M.E."/>
        </authorList>
    </citation>
    <scope>NUCLEOTIDE SEQUENCE</scope>
</reference>
<dbReference type="AlphaFoldDB" id="A0A382B2I8"/>
<evidence type="ECO:0000259" key="5">
    <source>
        <dbReference type="Pfam" id="PF00535"/>
    </source>
</evidence>
<feature type="domain" description="Glycosyltransferase 2-like" evidence="5">
    <location>
        <begin position="10"/>
        <end position="188"/>
    </location>
</feature>
<keyword evidence="2" id="KW-0328">Glycosyltransferase</keyword>
<gene>
    <name evidence="6" type="ORF">METZ01_LOCUS160366</name>
</gene>
<comment type="similarity">
    <text evidence="1">Belongs to the glycosyltransferase 2 family.</text>
</comment>
<dbReference type="PANTHER" id="PTHR43179">
    <property type="entry name" value="RHAMNOSYLTRANSFERASE WBBL"/>
    <property type="match status" value="1"/>
</dbReference>
<dbReference type="EMBL" id="UINC01027742">
    <property type="protein sequence ID" value="SVB07512.1"/>
    <property type="molecule type" value="Genomic_DNA"/>
</dbReference>